<proteinExistence type="predicted"/>
<dbReference type="Proteomes" id="UP000886841">
    <property type="component" value="Unassembled WGS sequence"/>
</dbReference>
<sequence length="366" mass="41138">MRKTFEIPIPEEKLNQAVMQGIQEGQKRRGKTRQRSSGGWWSSLLTAAVIALLLLLSHFMTPDVLQKLLGTQEDIPQQRVGAEGEFEPTELQEIPEEDPSASSAYNEDLAIELTVTDVYCCEDTFLLELELVSKESLKSQLPYLRNLLVSAHVGWEEGSGYGNVETLLTGRLVDEHTFRGVMSLPEDYAAQRISGGTGDGEMNLGLYVEELIAVEGLGGQSLIYVRQWTGDWKLNVPVSLQESVTRSYNLDILQAAGEWIWTPLGMRGILTEQPPTDQLVLFLDDSGRYLGTFQAGDQWEEWIPLEDREVLAIYMYLLPQEEQEDLQRLLEQTNGGQSEDFADGIKELSVSAVMPVYGEQQEWDES</sequence>
<evidence type="ECO:0000313" key="3">
    <source>
        <dbReference type="Proteomes" id="UP000886841"/>
    </source>
</evidence>
<gene>
    <name evidence="2" type="ORF">IAB98_05960</name>
</gene>
<keyword evidence="1" id="KW-0812">Transmembrane</keyword>
<reference evidence="2" key="1">
    <citation type="submission" date="2020-10" db="EMBL/GenBank/DDBJ databases">
        <authorList>
            <person name="Gilroy R."/>
        </authorList>
    </citation>
    <scope>NUCLEOTIDE SEQUENCE</scope>
    <source>
        <strain evidence="2">ChiSxjej1B13-7041</strain>
    </source>
</reference>
<dbReference type="Gene3D" id="2.60.40.1630">
    <property type="entry name" value="bacillus anthracis domain"/>
    <property type="match status" value="1"/>
</dbReference>
<name>A0A9D1EJX2_9FIRM</name>
<keyword evidence="1" id="KW-0472">Membrane</keyword>
<keyword evidence="1" id="KW-1133">Transmembrane helix</keyword>
<accession>A0A9D1EJX2</accession>
<evidence type="ECO:0000313" key="2">
    <source>
        <dbReference type="EMBL" id="HIR92944.1"/>
    </source>
</evidence>
<dbReference type="AlphaFoldDB" id="A0A9D1EJX2"/>
<organism evidence="2 3">
    <name type="scientific">Candidatus Egerieimonas intestinavium</name>
    <dbReference type="NCBI Taxonomy" id="2840777"/>
    <lineage>
        <taxon>Bacteria</taxon>
        <taxon>Bacillati</taxon>
        <taxon>Bacillota</taxon>
        <taxon>Clostridia</taxon>
        <taxon>Lachnospirales</taxon>
        <taxon>Lachnospiraceae</taxon>
        <taxon>Lachnospiraceae incertae sedis</taxon>
        <taxon>Candidatus Egerieimonas</taxon>
    </lineage>
</organism>
<comment type="caution">
    <text evidence="2">The sequence shown here is derived from an EMBL/GenBank/DDBJ whole genome shotgun (WGS) entry which is preliminary data.</text>
</comment>
<feature type="transmembrane region" description="Helical" evidence="1">
    <location>
        <begin position="38"/>
        <end position="60"/>
    </location>
</feature>
<dbReference type="EMBL" id="DVHU01000055">
    <property type="protein sequence ID" value="HIR92944.1"/>
    <property type="molecule type" value="Genomic_DNA"/>
</dbReference>
<evidence type="ECO:0000256" key="1">
    <source>
        <dbReference type="SAM" id="Phobius"/>
    </source>
</evidence>
<reference evidence="2" key="2">
    <citation type="journal article" date="2021" name="PeerJ">
        <title>Extensive microbial diversity within the chicken gut microbiome revealed by metagenomics and culture.</title>
        <authorList>
            <person name="Gilroy R."/>
            <person name="Ravi A."/>
            <person name="Getino M."/>
            <person name="Pursley I."/>
            <person name="Horton D.L."/>
            <person name="Alikhan N.F."/>
            <person name="Baker D."/>
            <person name="Gharbi K."/>
            <person name="Hall N."/>
            <person name="Watson M."/>
            <person name="Adriaenssens E.M."/>
            <person name="Foster-Nyarko E."/>
            <person name="Jarju S."/>
            <person name="Secka A."/>
            <person name="Antonio M."/>
            <person name="Oren A."/>
            <person name="Chaudhuri R.R."/>
            <person name="La Ragione R."/>
            <person name="Hildebrand F."/>
            <person name="Pallen M.J."/>
        </authorList>
    </citation>
    <scope>NUCLEOTIDE SEQUENCE</scope>
    <source>
        <strain evidence="2">ChiSxjej1B13-7041</strain>
    </source>
</reference>
<protein>
    <submittedName>
        <fullName evidence="2">Uncharacterized protein</fullName>
    </submittedName>
</protein>